<feature type="compositionally biased region" description="Pro residues" evidence="1">
    <location>
        <begin position="129"/>
        <end position="159"/>
    </location>
</feature>
<reference evidence="2 3" key="1">
    <citation type="submission" date="2020-05" db="EMBL/GenBank/DDBJ databases">
        <title>WGS assembly of Panicum virgatum.</title>
        <authorList>
            <person name="Lovell J.T."/>
            <person name="Jenkins J."/>
            <person name="Shu S."/>
            <person name="Juenger T.E."/>
            <person name="Schmutz J."/>
        </authorList>
    </citation>
    <scope>NUCLEOTIDE SEQUENCE [LARGE SCALE GENOMIC DNA]</scope>
    <source>
        <strain evidence="3">cv. AP13</strain>
    </source>
</reference>
<dbReference type="GO" id="GO:0070300">
    <property type="term" value="F:phosphatidic acid binding"/>
    <property type="evidence" value="ECO:0007669"/>
    <property type="project" value="InterPro"/>
</dbReference>
<accession>A0A8T0VZQ8</accession>
<feature type="compositionally biased region" description="Low complexity" evidence="1">
    <location>
        <begin position="66"/>
        <end position="78"/>
    </location>
</feature>
<dbReference type="AlphaFoldDB" id="A0A8T0VZQ8"/>
<evidence type="ECO:0000256" key="1">
    <source>
        <dbReference type="SAM" id="MobiDB-lite"/>
    </source>
</evidence>
<dbReference type="PANTHER" id="PTHR33971">
    <property type="entry name" value="OS06G0232000 PROTEIN"/>
    <property type="match status" value="1"/>
</dbReference>
<keyword evidence="3" id="KW-1185">Reference proteome</keyword>
<organism evidence="2 3">
    <name type="scientific">Panicum virgatum</name>
    <name type="common">Blackwell switchgrass</name>
    <dbReference type="NCBI Taxonomy" id="38727"/>
    <lineage>
        <taxon>Eukaryota</taxon>
        <taxon>Viridiplantae</taxon>
        <taxon>Streptophyta</taxon>
        <taxon>Embryophyta</taxon>
        <taxon>Tracheophyta</taxon>
        <taxon>Spermatophyta</taxon>
        <taxon>Magnoliopsida</taxon>
        <taxon>Liliopsida</taxon>
        <taxon>Poales</taxon>
        <taxon>Poaceae</taxon>
        <taxon>PACMAD clade</taxon>
        <taxon>Panicoideae</taxon>
        <taxon>Panicodae</taxon>
        <taxon>Paniceae</taxon>
        <taxon>Panicinae</taxon>
        <taxon>Panicum</taxon>
        <taxon>Panicum sect. Hiantes</taxon>
    </lineage>
</organism>
<feature type="region of interest" description="Disordered" evidence="1">
    <location>
        <begin position="118"/>
        <end position="159"/>
    </location>
</feature>
<evidence type="ECO:0000313" key="2">
    <source>
        <dbReference type="EMBL" id="KAG2639126.1"/>
    </source>
</evidence>
<sequence length="532" mass="59973">MADVAVALRLLPGEGGGLVAATPQSLPAYYASCARRHHPRSCEVNMPPASVLHTSIPYSSTPPRPAVTTTPPSSMAATAAEYPDDDEFDDYNPHPYAGGYDIFATYGSPLPPSPATCYTVSSRASVPAPTAPQPRSPLPQPPPPHPQRPAPAPSLPSPPAEPYYWPKPYDYGDAPRYQPIYATPEVFRGWPFMPGAPCRSTCGRDYWRQCMRGLDFLFGHSDGYGERRIGVDCLGVPVYANRKGGVEDAVVVEVAPPATGTVEWHDASQEHYQSNGLSWYGNAEEGTYAYAQPTYTSYDPSYEQSYDVSDETTWFPNQSYQEVYKGEEYQHQEFLSYNDDSNISSPPIFSYDQHFGEQPLHFHVEPPETVSSHKLEYYEEFLSCNEDSKTSPQPILSYNQHFGERPLYFHVEPPETVSSHKLDYYENFSTYKDQNNVDNLESLGHSYEIQPYTYMPHDQLEPYRPSWSLNPGNYEACMEGTPQYDNHTLSSSECWDMSSLFMSPFYPQEMQVYEQSYGDENVKLAEQLEHAF</sequence>
<dbReference type="PANTHER" id="PTHR33971:SF4">
    <property type="entry name" value="OS07G0682700 PROTEIN"/>
    <property type="match status" value="1"/>
</dbReference>
<name>A0A8T0VZQ8_PANVG</name>
<protein>
    <submittedName>
        <fullName evidence="2">Uncharacterized protein</fullName>
    </submittedName>
</protein>
<dbReference type="InterPro" id="IPR038943">
    <property type="entry name" value="PLDrp1-like"/>
</dbReference>
<gene>
    <name evidence="2" type="ORF">PVAP13_2NG633800</name>
</gene>
<comment type="caution">
    <text evidence="2">The sequence shown here is derived from an EMBL/GenBank/DDBJ whole genome shotgun (WGS) entry which is preliminary data.</text>
</comment>
<proteinExistence type="predicted"/>
<dbReference type="EMBL" id="CM029040">
    <property type="protein sequence ID" value="KAG2639126.1"/>
    <property type="molecule type" value="Genomic_DNA"/>
</dbReference>
<feature type="region of interest" description="Disordered" evidence="1">
    <location>
        <begin position="56"/>
        <end position="78"/>
    </location>
</feature>
<dbReference type="Proteomes" id="UP000823388">
    <property type="component" value="Chromosome 2N"/>
</dbReference>
<evidence type="ECO:0000313" key="3">
    <source>
        <dbReference type="Proteomes" id="UP000823388"/>
    </source>
</evidence>